<proteinExistence type="predicted"/>
<evidence type="ECO:0000256" key="1">
    <source>
        <dbReference type="SAM" id="SignalP"/>
    </source>
</evidence>
<name>A0A1C7P598_9HYPH</name>
<reference evidence="2 3" key="1">
    <citation type="journal article" date="2016" name="Syst. Appl. Microbiol.">
        <title>Pararhizobium polonicum sp. nov. isolated from tumors on stone fruit rootstocks.</title>
        <authorList>
            <person name="Pulawska J."/>
            <person name="Kuzmanovic N."/>
            <person name="Willems A."/>
            <person name="Pothier J.F."/>
        </authorList>
    </citation>
    <scope>NUCLEOTIDE SEQUENCE [LARGE SCALE GENOMIC DNA]</scope>
    <source>
        <strain evidence="2 3">F5.1</strain>
    </source>
</reference>
<sequence length="86" mass="9085">MRALLASLTILSAISLSSAAFAASTATGNIRDYNPQAMTLTLKNGTKFLLPGGFKDPGLKVGQRVAVTYQTMGDKRRATMVTPLVP</sequence>
<evidence type="ECO:0000313" key="2">
    <source>
        <dbReference type="EMBL" id="OBZ96429.1"/>
    </source>
</evidence>
<keyword evidence="3" id="KW-1185">Reference proteome</keyword>
<dbReference type="OrthoDB" id="7868674at2"/>
<keyword evidence="1" id="KW-0732">Signal</keyword>
<gene>
    <name evidence="2" type="ORF">ADU59_05850</name>
</gene>
<feature type="signal peptide" evidence="1">
    <location>
        <begin position="1"/>
        <end position="22"/>
    </location>
</feature>
<dbReference type="Proteomes" id="UP000093111">
    <property type="component" value="Unassembled WGS sequence"/>
</dbReference>
<dbReference type="RefSeq" id="WP_068953705.1">
    <property type="nucleotide sequence ID" value="NZ_LGLV01000005.1"/>
</dbReference>
<accession>A0A1C7P598</accession>
<feature type="chain" id="PRO_5008890265" evidence="1">
    <location>
        <begin position="23"/>
        <end position="86"/>
    </location>
</feature>
<protein>
    <submittedName>
        <fullName evidence="2">Uncharacterized protein</fullName>
    </submittedName>
</protein>
<dbReference type="Pfam" id="PF07076">
    <property type="entry name" value="DUF1344"/>
    <property type="match status" value="1"/>
</dbReference>
<evidence type="ECO:0000313" key="3">
    <source>
        <dbReference type="Proteomes" id="UP000093111"/>
    </source>
</evidence>
<dbReference type="PATRIC" id="fig|1612624.7.peg.1223"/>
<organism evidence="2 3">
    <name type="scientific">Pararhizobium polonicum</name>
    <dbReference type="NCBI Taxonomy" id="1612624"/>
    <lineage>
        <taxon>Bacteria</taxon>
        <taxon>Pseudomonadati</taxon>
        <taxon>Pseudomonadota</taxon>
        <taxon>Alphaproteobacteria</taxon>
        <taxon>Hyphomicrobiales</taxon>
        <taxon>Rhizobiaceae</taxon>
        <taxon>Rhizobium/Agrobacterium group</taxon>
        <taxon>Pararhizobium</taxon>
    </lineage>
</organism>
<comment type="caution">
    <text evidence="2">The sequence shown here is derived from an EMBL/GenBank/DDBJ whole genome shotgun (WGS) entry which is preliminary data.</text>
</comment>
<dbReference type="AlphaFoldDB" id="A0A1C7P598"/>
<dbReference type="EMBL" id="LGLV01000005">
    <property type="protein sequence ID" value="OBZ96429.1"/>
    <property type="molecule type" value="Genomic_DNA"/>
</dbReference>
<dbReference type="InterPro" id="IPR009780">
    <property type="entry name" value="DUF1344"/>
</dbReference>